<keyword evidence="2" id="KW-1185">Reference proteome</keyword>
<dbReference type="GO" id="GO:0016787">
    <property type="term" value="F:hydrolase activity"/>
    <property type="evidence" value="ECO:0007669"/>
    <property type="project" value="UniProtKB-KW"/>
</dbReference>
<dbReference type="InterPro" id="IPR010662">
    <property type="entry name" value="RBBP9/YdeN"/>
</dbReference>
<keyword evidence="1" id="KW-0378">Hydrolase</keyword>
<evidence type="ECO:0000313" key="2">
    <source>
        <dbReference type="Proteomes" id="UP001455384"/>
    </source>
</evidence>
<sequence>MKYKIVFIHSAGPQGRYEGSTGLIHYMKEQLGSTHEIFTPDMPLPNNPKYAEWKEVLDLHLDSMDEVILVGHSMGGSTLLKYLSEEEVETDIKALFIVAAPIWGLEEDWQKADFHLEQGFEENLGHIRHIALFHSEKDGIVPKKHFDCYHKLIKPDEQRIIESDSHLFEEGLPELVESIKNI</sequence>
<dbReference type="InterPro" id="IPR029058">
    <property type="entry name" value="AB_hydrolase_fold"/>
</dbReference>
<proteinExistence type="predicted"/>
<dbReference type="PANTHER" id="PTHR15394:SF3">
    <property type="entry name" value="SERINE HYDROLASE RBBP9"/>
    <property type="match status" value="1"/>
</dbReference>
<dbReference type="RefSeq" id="WP_342389317.1">
    <property type="nucleotide sequence ID" value="NZ_CP138333.2"/>
</dbReference>
<evidence type="ECO:0000313" key="1">
    <source>
        <dbReference type="EMBL" id="WZX30809.1"/>
    </source>
</evidence>
<accession>A0ABZ3CMH9</accession>
<dbReference type="Proteomes" id="UP001455384">
    <property type="component" value="Chromosome"/>
</dbReference>
<dbReference type="EMBL" id="CP138333">
    <property type="protein sequence ID" value="WZX30809.1"/>
    <property type="molecule type" value="Genomic_DNA"/>
</dbReference>
<name>A0ABZ3CMH9_9STAP</name>
<gene>
    <name evidence="1" type="ORF">RQP18_06335</name>
</gene>
<dbReference type="SUPFAM" id="SSF53474">
    <property type="entry name" value="alpha/beta-Hydrolases"/>
    <property type="match status" value="1"/>
</dbReference>
<protein>
    <submittedName>
        <fullName evidence="1">Alpha/beta fold hydrolase</fullName>
    </submittedName>
</protein>
<dbReference type="Pfam" id="PF06821">
    <property type="entry name" value="Ser_hydrolase"/>
    <property type="match status" value="1"/>
</dbReference>
<dbReference type="Gene3D" id="3.40.50.1820">
    <property type="entry name" value="alpha/beta hydrolase"/>
    <property type="match status" value="1"/>
</dbReference>
<reference evidence="2" key="1">
    <citation type="submission" date="2023-10" db="EMBL/GenBank/DDBJ databases">
        <title>Genome analysis and identification of Salinococcus sp. Bachu38 nov., a PGPR from the rhizosphere of Tamarix.</title>
        <authorList>
            <person name="Liang Z."/>
            <person name="Zhang X."/>
            <person name="Jia J."/>
            <person name="Chen X."/>
            <person name="Wang Y."/>
            <person name="Wang Q."/>
            <person name="Wang R."/>
        </authorList>
    </citation>
    <scope>NUCLEOTIDE SEQUENCE [LARGE SCALE GENOMIC DNA]</scope>
    <source>
        <strain evidence="2">Bachu38</strain>
    </source>
</reference>
<dbReference type="PANTHER" id="PTHR15394">
    <property type="entry name" value="SERINE HYDROLASE RBBP9"/>
    <property type="match status" value="1"/>
</dbReference>
<organism evidence="1 2">
    <name type="scientific">Salinicoccus bachuensis</name>
    <dbReference type="NCBI Taxonomy" id="3136731"/>
    <lineage>
        <taxon>Bacteria</taxon>
        <taxon>Bacillati</taxon>
        <taxon>Bacillota</taxon>
        <taxon>Bacilli</taxon>
        <taxon>Bacillales</taxon>
        <taxon>Staphylococcaceae</taxon>
        <taxon>Salinicoccus</taxon>
    </lineage>
</organism>